<evidence type="ECO:0000256" key="5">
    <source>
        <dbReference type="ARBA" id="ARBA00023136"/>
    </source>
</evidence>
<feature type="transmembrane region" description="Helical" evidence="6">
    <location>
        <begin position="165"/>
        <end position="185"/>
    </location>
</feature>
<dbReference type="InterPro" id="IPR050291">
    <property type="entry name" value="CDF_Transporter"/>
</dbReference>
<dbReference type="InterPro" id="IPR036837">
    <property type="entry name" value="Cation_efflux_CTD_sf"/>
</dbReference>
<dbReference type="InterPro" id="IPR058533">
    <property type="entry name" value="Cation_efflux_TM"/>
</dbReference>
<feature type="domain" description="Cation efflux protein transmembrane" evidence="7">
    <location>
        <begin position="17"/>
        <end position="215"/>
    </location>
</feature>
<dbReference type="NCBIfam" id="TIGR01297">
    <property type="entry name" value="CDF"/>
    <property type="match status" value="1"/>
</dbReference>
<dbReference type="InterPro" id="IPR002524">
    <property type="entry name" value="Cation_efflux"/>
</dbReference>
<dbReference type="SUPFAM" id="SSF161111">
    <property type="entry name" value="Cation efflux protein transmembrane domain-like"/>
    <property type="match status" value="1"/>
</dbReference>
<dbReference type="EMBL" id="CP009511">
    <property type="protein sequence ID" value="AKB60216.1"/>
    <property type="molecule type" value="Genomic_DNA"/>
</dbReference>
<dbReference type="AlphaFoldDB" id="A0A0E3LRL2"/>
<feature type="domain" description="Cation efflux protein cytoplasmic" evidence="8">
    <location>
        <begin position="220"/>
        <end position="297"/>
    </location>
</feature>
<dbReference type="HOGENOM" id="CLU_013430_3_6_2"/>
<dbReference type="Gene3D" id="3.30.70.1350">
    <property type="entry name" value="Cation efflux protein, cytoplasmic domain"/>
    <property type="match status" value="1"/>
</dbReference>
<proteinExistence type="predicted"/>
<evidence type="ECO:0000256" key="6">
    <source>
        <dbReference type="SAM" id="Phobius"/>
    </source>
</evidence>
<reference evidence="9 10" key="1">
    <citation type="submission" date="2014-07" db="EMBL/GenBank/DDBJ databases">
        <title>Methanogenic archaea and the global carbon cycle.</title>
        <authorList>
            <person name="Henriksen J.R."/>
            <person name="Luke J."/>
            <person name="Reinhart S."/>
            <person name="Benedict M.N."/>
            <person name="Youngblut N.D."/>
            <person name="Metcalf M.E."/>
            <person name="Whitaker R.J."/>
            <person name="Metcalf W.W."/>
        </authorList>
    </citation>
    <scope>NUCLEOTIDE SEQUENCE [LARGE SCALE GENOMIC DNA]</scope>
    <source>
        <strain evidence="9 10">SarPi</strain>
    </source>
</reference>
<dbReference type="Gene3D" id="1.20.1510.10">
    <property type="entry name" value="Cation efflux protein transmembrane domain"/>
    <property type="match status" value="1"/>
</dbReference>
<keyword evidence="2" id="KW-0813">Transport</keyword>
<dbReference type="InterPro" id="IPR027469">
    <property type="entry name" value="Cation_efflux_TMD_sf"/>
</dbReference>
<name>A0A0E3LRL2_METMZ</name>
<evidence type="ECO:0000256" key="1">
    <source>
        <dbReference type="ARBA" id="ARBA00004141"/>
    </source>
</evidence>
<dbReference type="Proteomes" id="UP000033116">
    <property type="component" value="Chromosome"/>
</dbReference>
<comment type="subcellular location">
    <subcellularLocation>
        <location evidence="1">Membrane</location>
        <topology evidence="1">Multi-pass membrane protein</topology>
    </subcellularLocation>
</comment>
<keyword evidence="4 6" id="KW-1133">Transmembrane helix</keyword>
<organism evidence="9 10">
    <name type="scientific">Methanosarcina mazei SarPi</name>
    <dbReference type="NCBI Taxonomy" id="1434115"/>
    <lineage>
        <taxon>Archaea</taxon>
        <taxon>Methanobacteriati</taxon>
        <taxon>Methanobacteriota</taxon>
        <taxon>Stenosarchaea group</taxon>
        <taxon>Methanomicrobia</taxon>
        <taxon>Methanosarcinales</taxon>
        <taxon>Methanosarcinaceae</taxon>
        <taxon>Methanosarcina</taxon>
    </lineage>
</organism>
<dbReference type="GO" id="GO:0016020">
    <property type="term" value="C:membrane"/>
    <property type="evidence" value="ECO:0007669"/>
    <property type="project" value="UniProtKB-SubCell"/>
</dbReference>
<feature type="transmembrane region" description="Helical" evidence="6">
    <location>
        <begin position="79"/>
        <end position="96"/>
    </location>
</feature>
<dbReference type="PATRIC" id="fig|1434115.4.peg.275"/>
<dbReference type="SUPFAM" id="SSF160240">
    <property type="entry name" value="Cation efflux protein cytoplasmic domain-like"/>
    <property type="match status" value="1"/>
</dbReference>
<evidence type="ECO:0000313" key="10">
    <source>
        <dbReference type="Proteomes" id="UP000033116"/>
    </source>
</evidence>
<dbReference type="InterPro" id="IPR027470">
    <property type="entry name" value="Cation_efflux_CTD"/>
</dbReference>
<protein>
    <submittedName>
        <fullName evidence="9">Cation efflux system protein</fullName>
    </submittedName>
</protein>
<evidence type="ECO:0000259" key="7">
    <source>
        <dbReference type="Pfam" id="PF01545"/>
    </source>
</evidence>
<dbReference type="GO" id="GO:0008324">
    <property type="term" value="F:monoatomic cation transmembrane transporter activity"/>
    <property type="evidence" value="ECO:0007669"/>
    <property type="project" value="InterPro"/>
</dbReference>
<accession>A0A0E3LRL2</accession>
<sequence>MKAEKNLNKTLKISYKALFFSFALTLIKLLAGFLGNSTALIADSIRSFSELINELKKLLEVFIASKPEDWSHNYGHGKVATLFTGAGACILLFAGIESISLASQELLIFIQGRETEAPEILALSAASLTLVSREIIPLFSSKGKEIEGTLSGTGIYTRNAQIRSLLLSCFVTLGIGCTFLPGKNWVVTDSFIAALMSLYILGTSGKLLYGTANELIEASLDEEDNKKIRKIINTTEGVTGSGELKTRKIGNGIAINACITVSDSLNIQEVAEIADRVENRLKTVYGEDIYALVKAEPDPGRNCSFRKKMEFSEEGRKENKGINTQDKMLA</sequence>
<dbReference type="Pfam" id="PF16916">
    <property type="entry name" value="ZT_dimer"/>
    <property type="match status" value="1"/>
</dbReference>
<dbReference type="Pfam" id="PF01545">
    <property type="entry name" value="Cation_efflux"/>
    <property type="match status" value="1"/>
</dbReference>
<evidence type="ECO:0000256" key="3">
    <source>
        <dbReference type="ARBA" id="ARBA00022692"/>
    </source>
</evidence>
<gene>
    <name evidence="9" type="ORF">MSMAP_0231</name>
</gene>
<keyword evidence="3 6" id="KW-0812">Transmembrane</keyword>
<keyword evidence="5 6" id="KW-0472">Membrane</keyword>
<dbReference type="PANTHER" id="PTHR43840:SF15">
    <property type="entry name" value="MITOCHONDRIAL METAL TRANSPORTER 1-RELATED"/>
    <property type="match status" value="1"/>
</dbReference>
<evidence type="ECO:0000313" key="9">
    <source>
        <dbReference type="EMBL" id="AKB60216.1"/>
    </source>
</evidence>
<evidence type="ECO:0000256" key="2">
    <source>
        <dbReference type="ARBA" id="ARBA00022448"/>
    </source>
</evidence>
<dbReference type="RefSeq" id="WP_048042604.1">
    <property type="nucleotide sequence ID" value="NZ_CP009511.1"/>
</dbReference>
<evidence type="ECO:0000256" key="4">
    <source>
        <dbReference type="ARBA" id="ARBA00022989"/>
    </source>
</evidence>
<dbReference type="GeneID" id="24863331"/>
<dbReference type="PANTHER" id="PTHR43840">
    <property type="entry name" value="MITOCHONDRIAL METAL TRANSPORTER 1-RELATED"/>
    <property type="match status" value="1"/>
</dbReference>
<evidence type="ECO:0000259" key="8">
    <source>
        <dbReference type="Pfam" id="PF16916"/>
    </source>
</evidence>